<comment type="caution">
    <text evidence="2">The sequence shown here is derived from an EMBL/GenBank/DDBJ whole genome shotgun (WGS) entry which is preliminary data.</text>
</comment>
<dbReference type="Proteomes" id="UP000516437">
    <property type="component" value="Chromosome 1"/>
</dbReference>
<name>A0A6A1WJ94_9ROSI</name>
<organism evidence="2 3">
    <name type="scientific">Morella rubra</name>
    <name type="common">Chinese bayberry</name>
    <dbReference type="NCBI Taxonomy" id="262757"/>
    <lineage>
        <taxon>Eukaryota</taxon>
        <taxon>Viridiplantae</taxon>
        <taxon>Streptophyta</taxon>
        <taxon>Embryophyta</taxon>
        <taxon>Tracheophyta</taxon>
        <taxon>Spermatophyta</taxon>
        <taxon>Magnoliopsida</taxon>
        <taxon>eudicotyledons</taxon>
        <taxon>Gunneridae</taxon>
        <taxon>Pentapetalae</taxon>
        <taxon>rosids</taxon>
        <taxon>fabids</taxon>
        <taxon>Fagales</taxon>
        <taxon>Myricaceae</taxon>
        <taxon>Morella</taxon>
    </lineage>
</organism>
<keyword evidence="3" id="KW-1185">Reference proteome</keyword>
<feature type="compositionally biased region" description="Low complexity" evidence="1">
    <location>
        <begin position="49"/>
        <end position="65"/>
    </location>
</feature>
<evidence type="ECO:0000256" key="1">
    <source>
        <dbReference type="SAM" id="MobiDB-lite"/>
    </source>
</evidence>
<feature type="compositionally biased region" description="Low complexity" evidence="1">
    <location>
        <begin position="579"/>
        <end position="589"/>
    </location>
</feature>
<dbReference type="EMBL" id="RXIC02000019">
    <property type="protein sequence ID" value="KAB1225352.1"/>
    <property type="molecule type" value="Genomic_DNA"/>
</dbReference>
<feature type="region of interest" description="Disordered" evidence="1">
    <location>
        <begin position="37"/>
        <end position="69"/>
    </location>
</feature>
<feature type="compositionally biased region" description="Basic and acidic residues" evidence="1">
    <location>
        <begin position="529"/>
        <end position="544"/>
    </location>
</feature>
<dbReference type="PANTHER" id="PTHR31115:SF2">
    <property type="entry name" value="OS05G0107300 PROTEIN"/>
    <property type="match status" value="1"/>
</dbReference>
<feature type="region of interest" description="Disordered" evidence="1">
    <location>
        <begin position="266"/>
        <end position="288"/>
    </location>
</feature>
<feature type="region of interest" description="Disordered" evidence="1">
    <location>
        <begin position="161"/>
        <end position="184"/>
    </location>
</feature>
<feature type="region of interest" description="Disordered" evidence="1">
    <location>
        <begin position="508"/>
        <end position="550"/>
    </location>
</feature>
<feature type="region of interest" description="Disordered" evidence="1">
    <location>
        <begin position="422"/>
        <end position="467"/>
    </location>
</feature>
<dbReference type="OrthoDB" id="1915143at2759"/>
<dbReference type="PANTHER" id="PTHR31115">
    <property type="entry name" value="OS05G0107300 PROTEIN"/>
    <property type="match status" value="1"/>
</dbReference>
<reference evidence="2 3" key="1">
    <citation type="journal article" date="2019" name="Plant Biotechnol. J.">
        <title>The red bayberry genome and genetic basis of sex determination.</title>
        <authorList>
            <person name="Jia H.M."/>
            <person name="Jia H.J."/>
            <person name="Cai Q.L."/>
            <person name="Wang Y."/>
            <person name="Zhao H.B."/>
            <person name="Yang W.F."/>
            <person name="Wang G.Y."/>
            <person name="Li Y.H."/>
            <person name="Zhan D.L."/>
            <person name="Shen Y.T."/>
            <person name="Niu Q.F."/>
            <person name="Chang L."/>
            <person name="Qiu J."/>
            <person name="Zhao L."/>
            <person name="Xie H.B."/>
            <person name="Fu W.Y."/>
            <person name="Jin J."/>
            <person name="Li X.W."/>
            <person name="Jiao Y."/>
            <person name="Zhou C.C."/>
            <person name="Tu T."/>
            <person name="Chai C.Y."/>
            <person name="Gao J.L."/>
            <person name="Fan L.J."/>
            <person name="van de Weg E."/>
            <person name="Wang J.Y."/>
            <person name="Gao Z.S."/>
        </authorList>
    </citation>
    <scope>NUCLEOTIDE SEQUENCE [LARGE SCALE GENOMIC DNA]</scope>
    <source>
        <tissue evidence="2">Leaves</tissue>
    </source>
</reference>
<proteinExistence type="predicted"/>
<evidence type="ECO:0000313" key="2">
    <source>
        <dbReference type="EMBL" id="KAB1225352.1"/>
    </source>
</evidence>
<gene>
    <name evidence="2" type="ORF">CJ030_MR1G015708</name>
</gene>
<feature type="compositionally biased region" description="Basic and acidic residues" evidence="1">
    <location>
        <begin position="1168"/>
        <end position="1180"/>
    </location>
</feature>
<feature type="region of interest" description="Disordered" evidence="1">
    <location>
        <begin position="1162"/>
        <end position="1211"/>
    </location>
</feature>
<feature type="region of interest" description="Disordered" evidence="1">
    <location>
        <begin position="568"/>
        <end position="655"/>
    </location>
</feature>
<evidence type="ECO:0000313" key="3">
    <source>
        <dbReference type="Proteomes" id="UP000516437"/>
    </source>
</evidence>
<sequence>MAGNVRFESCSASPEEYACPGGYKNVQRGSYTTVGFDRSGNFRKDGDSRAFGSSNSSRGSATSAGDLPPLSECLTLDPISMGDQKYTRSSELRRVLGISSGSTVEDNSFGVAKVKSPHPVAIEDLKRIRADVRDGSIEARGRTKMLDDSEHKLDKYCEALNSKKQQRSDMHTNDRSGGSNFMKIGNRVQRNLLAQRLEERPKNAGLNKRVRSSVAEIRAEGRTNSSLRQPMLMGKDRDMVKDVGEGCDIVEEKIRRLPVGGETWDRKMKRKRSISAVSSRPIDGDTGPKRAMHHKFKNGSALHSADVQDLRHVSGSSNGSGGINKDGTTLPVFTNARAIPKNESDRVSLVRKERTIVKGNNKLSACEDDYTVTQNPLTKGNAPRMPRSSPVMAGNASPNLPCTSGANEVCDHPPSINKFLSVSGSNNRKRPLPTGSSSPAMAQWVGQRPQKSSRSRRANVVSPVSSHDEVQISSESCDLGARVTSIGTNGLLPARNGIKNFKVKHEHVSSPARFSESEESGASENLGSRLKDKGSRSFEVDERGVNSTESGVPSVLFIKKNKLPKKEEIGDGVHKQGRSVRGASVSRASISPMREKLDTPTSTKPLRSTRPASEKNGSKSGRPPLKKLSDRKALTRLGHTSIGGSSDVAGESDDDREELLGAANYARDASNVACSSQFWKEMDPYFALVSSADESCLKQQLKSARENHESLFQVLCNGNSVLALDSEEKERSFGEENALNKPSKSGNLDNLLQDIVTSVKFDVGRTRKVAPFYQRVLSALIVEDETEEFEENNGERDRTAQDSSHSLIDTCLPVDVVHTNGVRTESRSVSLLGLQTKKPCAVNRVCCNGRSDFTRGTRISNKLSTEDLFQGDREFLHSDGAMFPLSSENGVDGPLAEYTNACGSFSIDCSYDQMCPDDRLLLELQSIGLYPEKVPDLADGEDETIDQDIVELQKKLHELVAKEKVHMEKIIKAIDESRAMEERRLEQVAMDRLVELSYQKQLATRGSNASKCGVSKVSKQVATAFMKRTLSRCRIFEDTGKSCFTEPALRDVIFAAPPSSNTAGSMRVSAMSINLPPESEKFHPELGVSGSFLSSAERHDLHNDKTHGSSSDVFGKLDCPPDQHFAKTGPIFNRGKKKEVLLDDVGGTGSSRAIVTLGNTQVGGVKGKRSERERDKDKSGRSSVAKAGRMSMSNFKAERKTKTKPKQKVAQVPASGNGFVNKFKETTNLEYPTGACGEVVANGGSGKGGTGLRSHGDVPQDSSKEIKEPLHTTNLKLNELDSIELHVGDDFGGPQDLSTLLNFDDDSLQDHYSAGLDIPMDDLSEINLLAMLVGTALTVEAEYISSLFNLPYNQSCGSERESLKFLCIISSSRGSLSSGGCGDFSGSHRTGTGCGICRLLGYILWSDQPESRIGMTGQLDRS</sequence>
<accession>A0A6A1WJ94</accession>
<protein>
    <submittedName>
        <fullName evidence="2">Uncharacterized protein</fullName>
    </submittedName>
</protein>